<dbReference type="EMBL" id="PQSP01000001">
    <property type="protein sequence ID" value="RUS68090.1"/>
    <property type="molecule type" value="Genomic_DNA"/>
</dbReference>
<dbReference type="SUPFAM" id="SSF103088">
    <property type="entry name" value="OmpA-like"/>
    <property type="match status" value="1"/>
</dbReference>
<dbReference type="InterPro" id="IPR036737">
    <property type="entry name" value="OmpA-like_sf"/>
</dbReference>
<accession>A0A433SHC4</accession>
<evidence type="ECO:0000256" key="5">
    <source>
        <dbReference type="SAM" id="MobiDB-lite"/>
    </source>
</evidence>
<dbReference type="Gene3D" id="3.30.1330.60">
    <property type="entry name" value="OmpA-like domain"/>
    <property type="match status" value="1"/>
</dbReference>
<feature type="chain" id="PRO_5019152308" evidence="6">
    <location>
        <begin position="26"/>
        <end position="203"/>
    </location>
</feature>
<evidence type="ECO:0000256" key="2">
    <source>
        <dbReference type="ARBA" id="ARBA00023136"/>
    </source>
</evidence>
<proteinExistence type="predicted"/>
<name>A0A433SHC4_9BURK</name>
<dbReference type="PANTHER" id="PTHR30329:SF21">
    <property type="entry name" value="LIPOPROTEIN YIAD-RELATED"/>
    <property type="match status" value="1"/>
</dbReference>
<evidence type="ECO:0000313" key="9">
    <source>
        <dbReference type="Proteomes" id="UP000286947"/>
    </source>
</evidence>
<dbReference type="InterPro" id="IPR006664">
    <property type="entry name" value="OMP_bac"/>
</dbReference>
<dbReference type="GO" id="GO:0009279">
    <property type="term" value="C:cell outer membrane"/>
    <property type="evidence" value="ECO:0007669"/>
    <property type="project" value="UniProtKB-SubCell"/>
</dbReference>
<keyword evidence="2 4" id="KW-0472">Membrane</keyword>
<evidence type="ECO:0000256" key="1">
    <source>
        <dbReference type="ARBA" id="ARBA00004442"/>
    </source>
</evidence>
<reference evidence="8 9" key="1">
    <citation type="submission" date="2018-01" db="EMBL/GenBank/DDBJ databases">
        <title>Saezia sanguinis gen. nov., sp. nov., in the order Burkholderiales isolated from human blood.</title>
        <authorList>
            <person name="Medina-Pascual M.J."/>
            <person name="Valdezate S."/>
            <person name="Monzon S."/>
            <person name="Cuesta I."/>
            <person name="Carrasco G."/>
            <person name="Villalon P."/>
            <person name="Saez-Nieto J.A."/>
        </authorList>
    </citation>
    <scope>NUCLEOTIDE SEQUENCE [LARGE SCALE GENOMIC DNA]</scope>
    <source>
        <strain evidence="8 9">CNM695-12</strain>
    </source>
</reference>
<keyword evidence="9" id="KW-1185">Reference proteome</keyword>
<organism evidence="8 9">
    <name type="scientific">Saezia sanguinis</name>
    <dbReference type="NCBI Taxonomy" id="1965230"/>
    <lineage>
        <taxon>Bacteria</taxon>
        <taxon>Pseudomonadati</taxon>
        <taxon>Pseudomonadota</taxon>
        <taxon>Betaproteobacteria</taxon>
        <taxon>Burkholderiales</taxon>
        <taxon>Saeziaceae</taxon>
        <taxon>Saezia</taxon>
    </lineage>
</organism>
<sequence precursor="true">MKKLNKVAMLVASATLALSAGSVFAQSNENNWLNVDGTTWRTGDGTLCWRNPFWTPATANPNCDGAVTPEGPVTQAQPQPQPGATSQRVSYSADTLFDFDKAVLKPAGKEVLDELVRRIGNVNLETVITVGHTDSTGPEAYNMKLSLRRAEAVKAYLVSKGVPANRIFVEGKGETQPVATNATREGRAQNRRVEIEVIGTVMR</sequence>
<feature type="compositionally biased region" description="Low complexity" evidence="5">
    <location>
        <begin position="71"/>
        <end position="85"/>
    </location>
</feature>
<dbReference type="InterPro" id="IPR050330">
    <property type="entry name" value="Bact_OuterMem_StrucFunc"/>
</dbReference>
<gene>
    <name evidence="8" type="primary">ompA</name>
    <name evidence="8" type="ORF">CUZ56_00574</name>
</gene>
<keyword evidence="6" id="KW-0732">Signal</keyword>
<dbReference type="Proteomes" id="UP000286947">
    <property type="component" value="Unassembled WGS sequence"/>
</dbReference>
<dbReference type="InterPro" id="IPR006665">
    <property type="entry name" value="OmpA-like"/>
</dbReference>
<dbReference type="AlphaFoldDB" id="A0A433SHC4"/>
<dbReference type="PANTHER" id="PTHR30329">
    <property type="entry name" value="STATOR ELEMENT OF FLAGELLAR MOTOR COMPLEX"/>
    <property type="match status" value="1"/>
</dbReference>
<evidence type="ECO:0000256" key="3">
    <source>
        <dbReference type="ARBA" id="ARBA00023237"/>
    </source>
</evidence>
<dbReference type="Pfam" id="PF00691">
    <property type="entry name" value="OmpA"/>
    <property type="match status" value="1"/>
</dbReference>
<evidence type="ECO:0000313" key="8">
    <source>
        <dbReference type="EMBL" id="RUS68090.1"/>
    </source>
</evidence>
<evidence type="ECO:0000259" key="7">
    <source>
        <dbReference type="PROSITE" id="PS51123"/>
    </source>
</evidence>
<dbReference type="OrthoDB" id="1149075at2"/>
<keyword evidence="3" id="KW-0998">Cell outer membrane</keyword>
<feature type="domain" description="OmpA-like" evidence="7">
    <location>
        <begin position="84"/>
        <end position="201"/>
    </location>
</feature>
<evidence type="ECO:0000256" key="4">
    <source>
        <dbReference type="PROSITE-ProRule" id="PRU00473"/>
    </source>
</evidence>
<feature type="region of interest" description="Disordered" evidence="5">
    <location>
        <begin position="60"/>
        <end position="88"/>
    </location>
</feature>
<dbReference type="PROSITE" id="PS51123">
    <property type="entry name" value="OMPA_2"/>
    <property type="match status" value="1"/>
</dbReference>
<comment type="subcellular location">
    <subcellularLocation>
        <location evidence="1">Cell outer membrane</location>
    </subcellularLocation>
</comment>
<protein>
    <submittedName>
        <fullName evidence="8">Outer membrane protein A</fullName>
    </submittedName>
</protein>
<comment type="caution">
    <text evidence="8">The sequence shown here is derived from an EMBL/GenBank/DDBJ whole genome shotgun (WGS) entry which is preliminary data.</text>
</comment>
<feature type="signal peptide" evidence="6">
    <location>
        <begin position="1"/>
        <end position="25"/>
    </location>
</feature>
<dbReference type="NCBIfam" id="NF045787">
    <property type="entry name" value="OmpABordt"/>
    <property type="match status" value="1"/>
</dbReference>
<dbReference type="CDD" id="cd07185">
    <property type="entry name" value="OmpA_C-like"/>
    <property type="match status" value="1"/>
</dbReference>
<dbReference type="RefSeq" id="WP_126977975.1">
    <property type="nucleotide sequence ID" value="NZ_PQSP01000001.1"/>
</dbReference>
<dbReference type="PRINTS" id="PR01021">
    <property type="entry name" value="OMPADOMAIN"/>
</dbReference>
<evidence type="ECO:0000256" key="6">
    <source>
        <dbReference type="SAM" id="SignalP"/>
    </source>
</evidence>